<evidence type="ECO:0000256" key="1">
    <source>
        <dbReference type="SAM" id="SignalP"/>
    </source>
</evidence>
<evidence type="ECO:0000313" key="2">
    <source>
        <dbReference type="EMBL" id="KAF4660570.1"/>
    </source>
</evidence>
<name>A0A7J6LNJ1_PEROL</name>
<dbReference type="Proteomes" id="UP000572268">
    <property type="component" value="Unassembled WGS sequence"/>
</dbReference>
<dbReference type="EMBL" id="JABANN010000384">
    <property type="protein sequence ID" value="KAF4660570.1"/>
    <property type="molecule type" value="Genomic_DNA"/>
</dbReference>
<accession>A0A7J6LNJ1</accession>
<evidence type="ECO:0000313" key="3">
    <source>
        <dbReference type="Proteomes" id="UP000572268"/>
    </source>
</evidence>
<feature type="signal peptide" evidence="1">
    <location>
        <begin position="1"/>
        <end position="19"/>
    </location>
</feature>
<dbReference type="AlphaFoldDB" id="A0A7J6LNJ1"/>
<feature type="chain" id="PRO_5029540783" evidence="1">
    <location>
        <begin position="20"/>
        <end position="155"/>
    </location>
</feature>
<comment type="caution">
    <text evidence="2">The sequence shown here is derived from an EMBL/GenBank/DDBJ whole genome shotgun (WGS) entry which is preliminary data.</text>
</comment>
<proteinExistence type="predicted"/>
<gene>
    <name evidence="2" type="ORF">FOL46_006081</name>
</gene>
<reference evidence="2 3" key="1">
    <citation type="submission" date="2020-04" db="EMBL/GenBank/DDBJ databases">
        <title>Perkinsus olseni comparative genomics.</title>
        <authorList>
            <person name="Bogema D.R."/>
        </authorList>
    </citation>
    <scope>NUCLEOTIDE SEQUENCE [LARGE SCALE GENOMIC DNA]</scope>
    <source>
        <strain evidence="2">ATCC PRA-31</strain>
    </source>
</reference>
<sequence length="155" mass="17152">MVSGKPLLDILLLAVLSVAAPEALIPLQRHNVSRVSLDAAYPGWSVKKSYPFAGEYLCKSAKIGRIRVEDTPEDYITFFRKSNDSLPKPSYGCEFTAYLELVLWRLNLRDACEALIKDSGGYYDQRILRGIFAIVYSGLLGVPQGLLYEGCSVVG</sequence>
<keyword evidence="1" id="KW-0732">Signal</keyword>
<protein>
    <submittedName>
        <fullName evidence="2">Uncharacterized protein</fullName>
    </submittedName>
</protein>
<organism evidence="2 3">
    <name type="scientific">Perkinsus olseni</name>
    <name type="common">Perkinsus atlanticus</name>
    <dbReference type="NCBI Taxonomy" id="32597"/>
    <lineage>
        <taxon>Eukaryota</taxon>
        <taxon>Sar</taxon>
        <taxon>Alveolata</taxon>
        <taxon>Perkinsozoa</taxon>
        <taxon>Perkinsea</taxon>
        <taxon>Perkinsida</taxon>
        <taxon>Perkinsidae</taxon>
        <taxon>Perkinsus</taxon>
    </lineage>
</organism>